<evidence type="ECO:0000256" key="6">
    <source>
        <dbReference type="ARBA" id="ARBA00022900"/>
    </source>
</evidence>
<dbReference type="PROSITE" id="PS50234">
    <property type="entry name" value="VWFA"/>
    <property type="match status" value="1"/>
</dbReference>
<feature type="compositionally biased region" description="Basic residues" evidence="8">
    <location>
        <begin position="682"/>
        <end position="694"/>
    </location>
</feature>
<name>A0A811Z7Z5_NYCPR</name>
<protein>
    <submittedName>
        <fullName evidence="11">(raccoon dog) hypothetical protein</fullName>
    </submittedName>
</protein>
<dbReference type="EMBL" id="CAJHUB010000760">
    <property type="protein sequence ID" value="CAD7685100.1"/>
    <property type="molecule type" value="Genomic_DNA"/>
</dbReference>
<evidence type="ECO:0000256" key="7">
    <source>
        <dbReference type="ARBA" id="ARBA00023180"/>
    </source>
</evidence>
<dbReference type="GO" id="GO:0005576">
    <property type="term" value="C:extracellular region"/>
    <property type="evidence" value="ECO:0007669"/>
    <property type="project" value="UniProtKB-SubCell"/>
</dbReference>
<dbReference type="InterPro" id="IPR013694">
    <property type="entry name" value="VIT"/>
</dbReference>
<dbReference type="SUPFAM" id="SSF53300">
    <property type="entry name" value="vWA-like"/>
    <property type="match status" value="1"/>
</dbReference>
<dbReference type="GO" id="GO:0004867">
    <property type="term" value="F:serine-type endopeptidase inhibitor activity"/>
    <property type="evidence" value="ECO:0007669"/>
    <property type="project" value="UniProtKB-KW"/>
</dbReference>
<evidence type="ECO:0000256" key="1">
    <source>
        <dbReference type="ARBA" id="ARBA00004613"/>
    </source>
</evidence>
<evidence type="ECO:0000256" key="8">
    <source>
        <dbReference type="SAM" id="MobiDB-lite"/>
    </source>
</evidence>
<dbReference type="Gene3D" id="3.40.50.410">
    <property type="entry name" value="von Willebrand factor, type A domain"/>
    <property type="match status" value="1"/>
</dbReference>
<evidence type="ECO:0000256" key="3">
    <source>
        <dbReference type="ARBA" id="ARBA00022525"/>
    </source>
</evidence>
<dbReference type="SMART" id="SM00609">
    <property type="entry name" value="VIT"/>
    <property type="match status" value="1"/>
</dbReference>
<feature type="compositionally biased region" description="Basic and acidic residues" evidence="8">
    <location>
        <begin position="665"/>
        <end position="681"/>
    </location>
</feature>
<dbReference type="AlphaFoldDB" id="A0A811Z7Z5"/>
<comment type="similarity">
    <text evidence="2">Belongs to the ITIH family.</text>
</comment>
<reference evidence="11" key="1">
    <citation type="submission" date="2020-12" db="EMBL/GenBank/DDBJ databases">
        <authorList>
            <consortium name="Molecular Ecology Group"/>
        </authorList>
    </citation>
    <scope>NUCLEOTIDE SEQUENCE</scope>
    <source>
        <strain evidence="11">TBG_1078</strain>
    </source>
</reference>
<feature type="domain" description="VIT" evidence="10">
    <location>
        <begin position="93"/>
        <end position="222"/>
    </location>
</feature>
<accession>A0A811Z7Z5</accession>
<evidence type="ECO:0000313" key="12">
    <source>
        <dbReference type="Proteomes" id="UP000645828"/>
    </source>
</evidence>
<feature type="compositionally biased region" description="Basic and acidic residues" evidence="8">
    <location>
        <begin position="715"/>
        <end position="724"/>
    </location>
</feature>
<dbReference type="Pfam" id="PF06668">
    <property type="entry name" value="ITI_HC_C"/>
    <property type="match status" value="1"/>
</dbReference>
<organism evidence="11 12">
    <name type="scientific">Nyctereutes procyonoides</name>
    <name type="common">Raccoon dog</name>
    <name type="synonym">Canis procyonoides</name>
    <dbReference type="NCBI Taxonomy" id="34880"/>
    <lineage>
        <taxon>Eukaryota</taxon>
        <taxon>Metazoa</taxon>
        <taxon>Chordata</taxon>
        <taxon>Craniata</taxon>
        <taxon>Vertebrata</taxon>
        <taxon>Euteleostomi</taxon>
        <taxon>Mammalia</taxon>
        <taxon>Eutheria</taxon>
        <taxon>Laurasiatheria</taxon>
        <taxon>Carnivora</taxon>
        <taxon>Caniformia</taxon>
        <taxon>Canidae</taxon>
        <taxon>Nyctereutes</taxon>
    </lineage>
</organism>
<keyword evidence="7" id="KW-0325">Glycoprotein</keyword>
<feature type="region of interest" description="Disordered" evidence="8">
    <location>
        <begin position="664"/>
        <end position="728"/>
    </location>
</feature>
<evidence type="ECO:0000256" key="4">
    <source>
        <dbReference type="ARBA" id="ARBA00022690"/>
    </source>
</evidence>
<dbReference type="InterPro" id="IPR050934">
    <property type="entry name" value="ITIH"/>
</dbReference>
<dbReference type="PANTHER" id="PTHR10338">
    <property type="entry name" value="INTER-ALPHA-TRYPSIN INHIBITOR HEAVY CHAIN FAMILY MEMBER"/>
    <property type="match status" value="1"/>
</dbReference>
<keyword evidence="3" id="KW-0964">Secreted</keyword>
<gene>
    <name evidence="11" type="ORF">NYPRO_LOCUS17893</name>
</gene>
<evidence type="ECO:0000256" key="2">
    <source>
        <dbReference type="ARBA" id="ARBA00010158"/>
    </source>
</evidence>
<keyword evidence="4" id="KW-0646">Protease inhibitor</keyword>
<dbReference type="InterPro" id="IPR036465">
    <property type="entry name" value="vWFA_dom_sf"/>
</dbReference>
<dbReference type="InterPro" id="IPR002035">
    <property type="entry name" value="VWF_A"/>
</dbReference>
<dbReference type="FunFam" id="3.40.50.410:FF:000013">
    <property type="entry name" value="inter-alpha-trypsin inhibitor heavy chain H2"/>
    <property type="match status" value="1"/>
</dbReference>
<dbReference type="Pfam" id="PF00092">
    <property type="entry name" value="VWA"/>
    <property type="match status" value="1"/>
</dbReference>
<proteinExistence type="inferred from homology"/>
<dbReference type="InterPro" id="IPR010600">
    <property type="entry name" value="ITI_HC_C"/>
</dbReference>
<feature type="domain" description="VWFA" evidence="9">
    <location>
        <begin position="343"/>
        <end position="526"/>
    </location>
</feature>
<keyword evidence="5" id="KW-0732">Signal</keyword>
<dbReference type="PANTHER" id="PTHR10338:SF119">
    <property type="entry name" value="INTER-ALPHA-TRYPSIN INHIBITOR HEAVY CHAIN H4"/>
    <property type="match status" value="1"/>
</dbReference>
<sequence>MPNSHLSLTEYMFLSPAKVHGTFTVCLSEATAVFGLEIPISQKPPPEGWDSKHVLIHSPLPLKFRSNLLAPGAKMKASGPGCTCGVTLVLLSLLAVLHATTAQKNDISIYSFTVDSKVSSRFAHTVVTSRVVNRAETVQEATFQVELPKRAFITNFSMIIEGVTYPGNIKEKAAAQEQYSAAVARGESAGLVKATGRKTEQFQVSVNVAPAAKVTFELVYEELLKRQLGVYELLLKVQPQQLVKHLQMDIHIFEPQGISFLETESTFMTSELANALTISQNKTKAHIQFKPQKTAGQLDKVLGGNFIVRYDVNRTLSGGSIQIENGYFVHYFAPEGLPTIPKNVIFVIDKSGSMSGRKIQQTREALIKILDDLKPNDQFNLISFSGDVTHWKPLLVPASPENVGQAKRYAANIEAQGGTNINNAMLTAVRLLQSANQKELLSDGSVSLIILLTDGDPTVGETSPARIQKNVQKAIDGQYSLFCLGFGFDVSYVFLEKLALDNGGLARRIYEDSDSALQLQDFYQEVANPLLTAVNFEYPDNAVDKVSQDNFRLLFKGSEIVVVGKLRDQSPDVLSAKVRGQLHMQNITFQTESSVAEQEKEFQSPKYIFHSFMERLWAYLTIQQLLEQMVSASGAEKQALETRALNLSLSYSFVTPLTSMVVTKPEGEQRSEVAEKPVETRNKHKNFHTSHHSFSRFPPVGDTMHRKTAGPSRRIPSDPWRDGLRGPPNAPLYPLYLTPREPDMMLAPSIPGEVLQGEDLRARDVAPARAPAVASDPVTGRLWEKKASGNSTDLSQRAKATSSPALIQAPPVILMLPGQSVNRLCVDIKHSQGPMKLLSDPDQGIEVTGQYETEKAQFSWIEVTLKNLQLQVRASPEHVVVTQNRRNSAYKWKEMLFSMMPGLNMTMDKTGLLLLSSADKVTVGLLPWDGPGEGLRLLLRDTDRFSSHVNGTLGQFYQDVLWGPPTEADDSKRTLRVQGRDYSATRLVKLDYQEGSPGTEISCWSVEL</sequence>
<dbReference type="CDD" id="cd01461">
    <property type="entry name" value="vWA_interalpha_trypsin_inhibitor"/>
    <property type="match status" value="1"/>
</dbReference>
<keyword evidence="12" id="KW-1185">Reference proteome</keyword>
<evidence type="ECO:0000259" key="9">
    <source>
        <dbReference type="PROSITE" id="PS50234"/>
    </source>
</evidence>
<evidence type="ECO:0000313" key="11">
    <source>
        <dbReference type="EMBL" id="CAD7685100.1"/>
    </source>
</evidence>
<dbReference type="Proteomes" id="UP000645828">
    <property type="component" value="Unassembled WGS sequence"/>
</dbReference>
<dbReference type="PROSITE" id="PS51468">
    <property type="entry name" value="VIT"/>
    <property type="match status" value="1"/>
</dbReference>
<comment type="subcellular location">
    <subcellularLocation>
        <location evidence="1">Secreted</location>
    </subcellularLocation>
</comment>
<evidence type="ECO:0000256" key="5">
    <source>
        <dbReference type="ARBA" id="ARBA00022729"/>
    </source>
</evidence>
<dbReference type="GO" id="GO:0006953">
    <property type="term" value="P:acute-phase response"/>
    <property type="evidence" value="ECO:0007669"/>
    <property type="project" value="UniProtKB-ARBA"/>
</dbReference>
<dbReference type="GO" id="GO:0030212">
    <property type="term" value="P:hyaluronan metabolic process"/>
    <property type="evidence" value="ECO:0007669"/>
    <property type="project" value="InterPro"/>
</dbReference>
<evidence type="ECO:0000259" key="10">
    <source>
        <dbReference type="PROSITE" id="PS51468"/>
    </source>
</evidence>
<keyword evidence="6" id="KW-0722">Serine protease inhibitor</keyword>
<dbReference type="SMART" id="SM00327">
    <property type="entry name" value="VWA"/>
    <property type="match status" value="1"/>
</dbReference>
<dbReference type="Pfam" id="PF08487">
    <property type="entry name" value="VIT"/>
    <property type="match status" value="1"/>
</dbReference>
<comment type="caution">
    <text evidence="11">The sequence shown here is derived from an EMBL/GenBank/DDBJ whole genome shotgun (WGS) entry which is preliminary data.</text>
</comment>